<dbReference type="RefSeq" id="WP_260979169.1">
    <property type="nucleotide sequence ID" value="NZ_JAODBU010000016.1"/>
</dbReference>
<dbReference type="EC" id="2.3.1.-" evidence="4"/>
<dbReference type="PROSITE" id="PS51186">
    <property type="entry name" value="GNAT"/>
    <property type="match status" value="1"/>
</dbReference>
<dbReference type="InterPro" id="IPR000182">
    <property type="entry name" value="GNAT_dom"/>
</dbReference>
<evidence type="ECO:0000256" key="1">
    <source>
        <dbReference type="ARBA" id="ARBA00022679"/>
    </source>
</evidence>
<keyword evidence="1 4" id="KW-0808">Transferase</keyword>
<dbReference type="Gene3D" id="3.40.630.30">
    <property type="match status" value="1"/>
</dbReference>
<evidence type="ECO:0000313" key="5">
    <source>
        <dbReference type="Proteomes" id="UP001431199"/>
    </source>
</evidence>
<proteinExistence type="predicted"/>
<dbReference type="GO" id="GO:0016746">
    <property type="term" value="F:acyltransferase activity"/>
    <property type="evidence" value="ECO:0007669"/>
    <property type="project" value="UniProtKB-KW"/>
</dbReference>
<protein>
    <submittedName>
        <fullName evidence="4">N-acetyltransferase</fullName>
        <ecNumber evidence="4">2.3.1.-</ecNumber>
    </submittedName>
</protein>
<dbReference type="InterPro" id="IPR016181">
    <property type="entry name" value="Acyl_CoA_acyltransferase"/>
</dbReference>
<dbReference type="PANTHER" id="PTHR43800:SF1">
    <property type="entry name" value="PEPTIDYL-LYSINE N-ACETYLTRANSFERASE YJAB"/>
    <property type="match status" value="1"/>
</dbReference>
<gene>
    <name evidence="4" type="ORF">N5B56_13220</name>
</gene>
<dbReference type="SUPFAM" id="SSF55729">
    <property type="entry name" value="Acyl-CoA N-acyltransferases (Nat)"/>
    <property type="match status" value="1"/>
</dbReference>
<dbReference type="NCBIfam" id="NF007853">
    <property type="entry name" value="PRK10562.1"/>
    <property type="match status" value="1"/>
</dbReference>
<dbReference type="EMBL" id="JAODBU010000016">
    <property type="protein sequence ID" value="MCT7400022.1"/>
    <property type="molecule type" value="Genomic_DNA"/>
</dbReference>
<keyword evidence="2 4" id="KW-0012">Acyltransferase</keyword>
<accession>A0ABT2M5T8</accession>
<name>A0ABT2M5T8_9FIRM</name>
<organism evidence="4 5">
    <name type="scientific">Eubacterium album</name>
    <dbReference type="NCBI Taxonomy" id="2978477"/>
    <lineage>
        <taxon>Bacteria</taxon>
        <taxon>Bacillati</taxon>
        <taxon>Bacillota</taxon>
        <taxon>Clostridia</taxon>
        <taxon>Eubacteriales</taxon>
        <taxon>Eubacteriaceae</taxon>
        <taxon>Eubacterium</taxon>
    </lineage>
</organism>
<feature type="domain" description="N-acetyltransferase" evidence="3">
    <location>
        <begin position="1"/>
        <end position="140"/>
    </location>
</feature>
<evidence type="ECO:0000256" key="2">
    <source>
        <dbReference type="ARBA" id="ARBA00023315"/>
    </source>
</evidence>
<dbReference type="Pfam" id="PF13508">
    <property type="entry name" value="Acetyltransf_7"/>
    <property type="match status" value="1"/>
</dbReference>
<comment type="caution">
    <text evidence="4">The sequence shown here is derived from an EMBL/GenBank/DDBJ whole genome shotgun (WGS) entry which is preliminary data.</text>
</comment>
<dbReference type="CDD" id="cd04301">
    <property type="entry name" value="NAT_SF"/>
    <property type="match status" value="1"/>
</dbReference>
<keyword evidence="5" id="KW-1185">Reference proteome</keyword>
<reference evidence="4" key="1">
    <citation type="submission" date="2022-09" db="EMBL/GenBank/DDBJ databases">
        <title>Eubacterium sp. LFL-14 isolated from human feces.</title>
        <authorList>
            <person name="Liu F."/>
        </authorList>
    </citation>
    <scope>NUCLEOTIDE SEQUENCE</scope>
    <source>
        <strain evidence="4">LFL-14</strain>
    </source>
</reference>
<sequence>MIRKFRENDLPSIMQIWFDSNVEVHSFIPEKYWMDNFEMVKDILPQAEIYVYENLGKISGFIGLNKDYIEGIFVEKNMRSKGIGKQLLNYVKKLKEEMHLSAYQKNYKTISFYQREDFVIQSESIDNDTNEKELLMSWKK</sequence>
<dbReference type="PANTHER" id="PTHR43800">
    <property type="entry name" value="PEPTIDYL-LYSINE N-ACETYLTRANSFERASE YJAB"/>
    <property type="match status" value="1"/>
</dbReference>
<dbReference type="Proteomes" id="UP001431199">
    <property type="component" value="Unassembled WGS sequence"/>
</dbReference>
<evidence type="ECO:0000259" key="3">
    <source>
        <dbReference type="PROSITE" id="PS51186"/>
    </source>
</evidence>
<evidence type="ECO:0000313" key="4">
    <source>
        <dbReference type="EMBL" id="MCT7400022.1"/>
    </source>
</evidence>